<dbReference type="RefSeq" id="WP_311620881.1">
    <property type="nucleotide sequence ID" value="NZ_JAVREV010000022.1"/>
</dbReference>
<keyword evidence="2" id="KW-1185">Reference proteome</keyword>
<name>A0ABU2SDI6_9ACTN</name>
<organism evidence="1 2">
    <name type="scientific">Streptomyces johnsoniae</name>
    <dbReference type="NCBI Taxonomy" id="3075532"/>
    <lineage>
        <taxon>Bacteria</taxon>
        <taxon>Bacillati</taxon>
        <taxon>Actinomycetota</taxon>
        <taxon>Actinomycetes</taxon>
        <taxon>Kitasatosporales</taxon>
        <taxon>Streptomycetaceae</taxon>
        <taxon>Streptomyces</taxon>
    </lineage>
</organism>
<comment type="caution">
    <text evidence="1">The sequence shown here is derived from an EMBL/GenBank/DDBJ whole genome shotgun (WGS) entry which is preliminary data.</text>
</comment>
<proteinExistence type="predicted"/>
<accession>A0ABU2SDI6</accession>
<dbReference type="Proteomes" id="UP001183615">
    <property type="component" value="Unassembled WGS sequence"/>
</dbReference>
<evidence type="ECO:0000313" key="2">
    <source>
        <dbReference type="Proteomes" id="UP001183615"/>
    </source>
</evidence>
<protein>
    <submittedName>
        <fullName evidence="1">Uncharacterized protein</fullName>
    </submittedName>
</protein>
<sequence>MQVTFTRTAERRYRVRVDRDMAPSLVMDPAPGYDPYLPHDLLHFIVEGHWGLQDGIFGQLAAGGDAKTFELADQARDRRQARRQVRRSARRNRMSGGDIALSEKLAGVALTAWMVHTGRLPMPENAGAALEEAGVKETDVIGVLDRLDESAHRWHSLAVGEPLTLTWPWPERRSGRRTA</sequence>
<reference evidence="2" key="1">
    <citation type="submission" date="2023-07" db="EMBL/GenBank/DDBJ databases">
        <title>30 novel species of actinomycetes from the DSMZ collection.</title>
        <authorList>
            <person name="Nouioui I."/>
        </authorList>
    </citation>
    <scope>NUCLEOTIDE SEQUENCE [LARGE SCALE GENOMIC DNA]</scope>
    <source>
        <strain evidence="2">DSM 41886</strain>
    </source>
</reference>
<gene>
    <name evidence="1" type="ORF">RM779_29660</name>
</gene>
<dbReference type="EMBL" id="JAVREV010000022">
    <property type="protein sequence ID" value="MDT0446731.1"/>
    <property type="molecule type" value="Genomic_DNA"/>
</dbReference>
<evidence type="ECO:0000313" key="1">
    <source>
        <dbReference type="EMBL" id="MDT0446731.1"/>
    </source>
</evidence>